<dbReference type="GO" id="GO:0005737">
    <property type="term" value="C:cytoplasm"/>
    <property type="evidence" value="ECO:0007669"/>
    <property type="project" value="TreeGrafter"/>
</dbReference>
<keyword evidence="6" id="KW-0436">Ligase</keyword>
<dbReference type="InterPro" id="IPR003126">
    <property type="entry name" value="Znf_UBR"/>
</dbReference>
<accession>A0A3M7RSB1</accession>
<evidence type="ECO:0000256" key="2">
    <source>
        <dbReference type="ARBA" id="ARBA00022771"/>
    </source>
</evidence>
<keyword evidence="1" id="KW-0479">Metal-binding</keyword>
<proteinExistence type="predicted"/>
<organism evidence="6 7">
    <name type="scientific">Brachionus plicatilis</name>
    <name type="common">Marine rotifer</name>
    <name type="synonym">Brachionus muelleri</name>
    <dbReference type="NCBI Taxonomy" id="10195"/>
    <lineage>
        <taxon>Eukaryota</taxon>
        <taxon>Metazoa</taxon>
        <taxon>Spiralia</taxon>
        <taxon>Gnathifera</taxon>
        <taxon>Rotifera</taxon>
        <taxon>Eurotatoria</taxon>
        <taxon>Monogononta</taxon>
        <taxon>Pseudotrocha</taxon>
        <taxon>Ploima</taxon>
        <taxon>Brachionidae</taxon>
        <taxon>Brachionus</taxon>
    </lineage>
</organism>
<dbReference type="InterPro" id="IPR013083">
    <property type="entry name" value="Znf_RING/FYVE/PHD"/>
</dbReference>
<protein>
    <submittedName>
        <fullName evidence="6">E3 ubiquitin-ligase UBR7</fullName>
    </submittedName>
</protein>
<dbReference type="InterPro" id="IPR040204">
    <property type="entry name" value="UBR7"/>
</dbReference>
<evidence type="ECO:0000256" key="3">
    <source>
        <dbReference type="ARBA" id="ARBA00022833"/>
    </source>
</evidence>
<evidence type="ECO:0000313" key="7">
    <source>
        <dbReference type="Proteomes" id="UP000276133"/>
    </source>
</evidence>
<evidence type="ECO:0000256" key="1">
    <source>
        <dbReference type="ARBA" id="ARBA00022723"/>
    </source>
</evidence>
<comment type="caution">
    <text evidence="6">The sequence shown here is derived from an EMBL/GenBank/DDBJ whole genome shotgun (WGS) entry which is preliminary data.</text>
</comment>
<keyword evidence="7" id="KW-1185">Reference proteome</keyword>
<dbReference type="Proteomes" id="UP000276133">
    <property type="component" value="Unassembled WGS sequence"/>
</dbReference>
<dbReference type="PANTHER" id="PTHR13513">
    <property type="entry name" value="E3 UBIQUITIN-PROTEIN LIGASE UBR7"/>
    <property type="match status" value="1"/>
</dbReference>
<gene>
    <name evidence="6" type="ORF">BpHYR1_003775</name>
</gene>
<dbReference type="GO" id="GO:0016874">
    <property type="term" value="F:ligase activity"/>
    <property type="evidence" value="ECO:0007669"/>
    <property type="project" value="UniProtKB-KW"/>
</dbReference>
<name>A0A3M7RSB1_BRAPC</name>
<feature type="zinc finger region" description="UBR-type" evidence="4">
    <location>
        <begin position="42"/>
        <end position="116"/>
    </location>
</feature>
<evidence type="ECO:0000256" key="4">
    <source>
        <dbReference type="PROSITE-ProRule" id="PRU00508"/>
    </source>
</evidence>
<sequence length="376" mass="43993">MSNQDENPTNVDQDVFSLQEIIDSEKEQTEIASAVLGASDAQNCSYTQGYVYRQALYCCLTCLNLTKEKKLHGICLACSYECHQNHELVELYTKRNFRCDCGNSKFSAFQCKLEAQKDPVNSLNKYNHNFNGLYCSCDRPYPDPDLSASDTLNNEEMIQCTICEDWFHLKHLNNFNDFKINENDYEDMVCQQCMTLTGFIWYYQELIALKDKSEASLVDVESVSEDCSGCKLERLKKMYARVGDKWCKSESSCFLADGWREALCKCENCQKMYSDLSIEFITKKEDSIKYYEERGKQMDEMNKEEVDEQKLLNNELSKMNRVSQLELLHNLNDFKTDLKEFLADFARNGQVVKRENIEEFFESLNNQRKKRRVQLY</sequence>
<feature type="domain" description="UBR-type" evidence="5">
    <location>
        <begin position="42"/>
        <end position="116"/>
    </location>
</feature>
<reference evidence="6 7" key="1">
    <citation type="journal article" date="2018" name="Sci. Rep.">
        <title>Genomic signatures of local adaptation to the degree of environmental predictability in rotifers.</title>
        <authorList>
            <person name="Franch-Gras L."/>
            <person name="Hahn C."/>
            <person name="Garcia-Roger E.M."/>
            <person name="Carmona M.J."/>
            <person name="Serra M."/>
            <person name="Gomez A."/>
        </authorList>
    </citation>
    <scope>NUCLEOTIDE SEQUENCE [LARGE SCALE GENOMIC DNA]</scope>
    <source>
        <strain evidence="6">HYR1</strain>
    </source>
</reference>
<dbReference type="SMART" id="SM00396">
    <property type="entry name" value="ZnF_UBR1"/>
    <property type="match status" value="1"/>
</dbReference>
<dbReference type="PROSITE" id="PS51157">
    <property type="entry name" value="ZF_UBR"/>
    <property type="match status" value="1"/>
</dbReference>
<dbReference type="GO" id="GO:0061630">
    <property type="term" value="F:ubiquitin protein ligase activity"/>
    <property type="evidence" value="ECO:0007669"/>
    <property type="project" value="InterPro"/>
</dbReference>
<keyword evidence="2" id="KW-0863">Zinc-finger</keyword>
<evidence type="ECO:0000313" key="6">
    <source>
        <dbReference type="EMBL" id="RNA26441.1"/>
    </source>
</evidence>
<dbReference type="OrthoDB" id="10262564at2759"/>
<dbReference type="Pfam" id="PF02207">
    <property type="entry name" value="zf-UBR"/>
    <property type="match status" value="1"/>
</dbReference>
<dbReference type="InterPro" id="IPR011011">
    <property type="entry name" value="Znf_FYVE_PHD"/>
</dbReference>
<dbReference type="SUPFAM" id="SSF57903">
    <property type="entry name" value="FYVE/PHD zinc finger"/>
    <property type="match status" value="1"/>
</dbReference>
<dbReference type="EMBL" id="REGN01002742">
    <property type="protein sequence ID" value="RNA26441.1"/>
    <property type="molecule type" value="Genomic_DNA"/>
</dbReference>
<evidence type="ECO:0000259" key="5">
    <source>
        <dbReference type="PROSITE" id="PS51157"/>
    </source>
</evidence>
<dbReference type="GO" id="GO:0008270">
    <property type="term" value="F:zinc ion binding"/>
    <property type="evidence" value="ECO:0007669"/>
    <property type="project" value="UniProtKB-KW"/>
</dbReference>
<dbReference type="PANTHER" id="PTHR13513:SF9">
    <property type="entry name" value="E3 UBIQUITIN-PROTEIN LIGASE UBR7-RELATED"/>
    <property type="match status" value="1"/>
</dbReference>
<dbReference type="CDD" id="cd15542">
    <property type="entry name" value="PHD_UBR7"/>
    <property type="match status" value="1"/>
</dbReference>
<keyword evidence="3" id="KW-0862">Zinc</keyword>
<dbReference type="AlphaFoldDB" id="A0A3M7RSB1"/>
<dbReference type="InterPro" id="IPR047506">
    <property type="entry name" value="UBR7-like_UBR-box"/>
</dbReference>
<dbReference type="CDD" id="cd19677">
    <property type="entry name" value="UBR-box_UBR7"/>
    <property type="match status" value="1"/>
</dbReference>
<dbReference type="STRING" id="10195.A0A3M7RSB1"/>
<dbReference type="Gene3D" id="3.30.40.10">
    <property type="entry name" value="Zinc/RING finger domain, C3HC4 (zinc finger)"/>
    <property type="match status" value="1"/>
</dbReference>